<organism evidence="1 2">
    <name type="scientific">Panagrolaimus sp. JU765</name>
    <dbReference type="NCBI Taxonomy" id="591449"/>
    <lineage>
        <taxon>Eukaryota</taxon>
        <taxon>Metazoa</taxon>
        <taxon>Ecdysozoa</taxon>
        <taxon>Nematoda</taxon>
        <taxon>Chromadorea</taxon>
        <taxon>Rhabditida</taxon>
        <taxon>Tylenchina</taxon>
        <taxon>Panagrolaimomorpha</taxon>
        <taxon>Panagrolaimoidea</taxon>
        <taxon>Panagrolaimidae</taxon>
        <taxon>Panagrolaimus</taxon>
    </lineage>
</organism>
<reference evidence="2" key="1">
    <citation type="submission" date="2022-11" db="UniProtKB">
        <authorList>
            <consortium name="WormBaseParasite"/>
        </authorList>
    </citation>
    <scope>IDENTIFICATION</scope>
</reference>
<dbReference type="Proteomes" id="UP000887576">
    <property type="component" value="Unplaced"/>
</dbReference>
<evidence type="ECO:0000313" key="2">
    <source>
        <dbReference type="WBParaSite" id="JU765_v2.g1914.t1"/>
    </source>
</evidence>
<sequence length="279" mass="32392">MFVTAIIGLISNFVAIRLILKTRLFHNCFGYLMLLHTTSEAIILSIFVVWAVPMAISGSTFSTSYFGKKIGHLVLFLFFLILYVQVFKAINRFIAIFKPTYYRTYFSDDKIKFIIFVTIACSMIHCLIYFLDGCNFYFDSENIYWDYENTWCYDYLNIFVDFYYSLSLMTFVIGIDLITFGLVMKSGITKSSNKDFKLFLQTFSTSIVYAIMMITTRFGNYLGDGWWFIFLKSTITWECTHMIDGIIIVLFNLKKVNSASNSKTAITDKQTKTFVQVKG</sequence>
<accession>A0AC34QSU3</accession>
<evidence type="ECO:0000313" key="1">
    <source>
        <dbReference type="Proteomes" id="UP000887576"/>
    </source>
</evidence>
<name>A0AC34QSU3_9BILA</name>
<proteinExistence type="predicted"/>
<protein>
    <submittedName>
        <fullName evidence="2">G-protein coupled receptors family 1 profile domain-containing protein</fullName>
    </submittedName>
</protein>
<dbReference type="WBParaSite" id="JU765_v2.g1914.t1">
    <property type="protein sequence ID" value="JU765_v2.g1914.t1"/>
    <property type="gene ID" value="JU765_v2.g1914"/>
</dbReference>